<keyword evidence="1" id="KW-0175">Coiled coil</keyword>
<evidence type="ECO:0000313" key="3">
    <source>
        <dbReference type="Proteomes" id="UP000887581"/>
    </source>
</evidence>
<feature type="region of interest" description="Disordered" evidence="2">
    <location>
        <begin position="646"/>
        <end position="676"/>
    </location>
</feature>
<dbReference type="WBParaSite" id="sdigi.contig544.g8931.t1">
    <property type="protein sequence ID" value="sdigi.contig544.g8931.t1"/>
    <property type="gene ID" value="sdigi.contig544.g8931"/>
</dbReference>
<proteinExistence type="predicted"/>
<dbReference type="AlphaFoldDB" id="A0A915PXI8"/>
<reference evidence="4" key="1">
    <citation type="submission" date="2022-11" db="UniProtKB">
        <authorList>
            <consortium name="WormBaseParasite"/>
        </authorList>
    </citation>
    <scope>IDENTIFICATION</scope>
</reference>
<accession>A0A915PXI8</accession>
<evidence type="ECO:0000313" key="4">
    <source>
        <dbReference type="WBParaSite" id="sdigi.contig544.g8931.t1"/>
    </source>
</evidence>
<evidence type="ECO:0000256" key="2">
    <source>
        <dbReference type="SAM" id="MobiDB-lite"/>
    </source>
</evidence>
<name>A0A915PXI8_9BILA</name>
<dbReference type="Proteomes" id="UP000887581">
    <property type="component" value="Unplaced"/>
</dbReference>
<feature type="compositionally biased region" description="Low complexity" evidence="2">
    <location>
        <begin position="654"/>
        <end position="676"/>
    </location>
</feature>
<evidence type="ECO:0000256" key="1">
    <source>
        <dbReference type="SAM" id="Coils"/>
    </source>
</evidence>
<feature type="region of interest" description="Disordered" evidence="2">
    <location>
        <begin position="308"/>
        <end position="328"/>
    </location>
</feature>
<keyword evidence="3" id="KW-1185">Reference proteome</keyword>
<protein>
    <submittedName>
        <fullName evidence="4">Uncharacterized protein</fullName>
    </submittedName>
</protein>
<sequence>MTTTELAIVLNRTTFPPLLKLFTLPLITLPPPPNIDSYGINTIPELPPQHESIYKGMFAPDGSLIEKKNTTVKDKQTETNQIYDHDGLKRFDTSSRGIRMLNIRAADGPIIDDDYDWHTDERVSDNHKESMFVANFLRKAAAQDKKNQLKQSMKTIKDEKMITSTSRLHSVSGETSAIDSTEVKPKVKSSTIVRLRAFASNENDRFTAKNDNFYFVPEDGQQKPHRIFPRSDQSPAGNNFGNKTGAFDQLLIGQTVRNRDLDRTTIRPKFVQFVIRNGEIERNEVKNTQPMKSKSFSHANSLPKKANELAQHQNRTDSSSKESPKLPELLASKNSVLAESRKMINFTPSMKQLQRNPTTIPKLQRIGMEIHEQKIVPSNVHQDSIKSVQIPIVHESADTPLLQYHHQQQQQQQQQQQPQLSIQQAQQQQRQLQLQQQEQQQQVELEQLQLQQQQQPVLWNIPNAPVQNIPQSGQYYNWNSQYQSQQQQQQFLHTTRNPQDAAYLREVEEYDHFWEAENARTAAYHQTLVTVSPAFREHGTNIQPPQETNLQPAQMFMPPNYQSGASQQQYLPSLEKFVTFKAIFKQFHQQRAYAPQIYNNNERSAGLRELHSNVQIPGAQSQPHNIPYFATLAPVPVQPQLQNGQHFSISSQPRSSPLYSLQRQQQPLQGQQVPYPQNLGTLHPLDLPPNPLKLDLDPLSRTLFGGLLGTNPRVYF</sequence>
<organism evidence="3 4">
    <name type="scientific">Setaria digitata</name>
    <dbReference type="NCBI Taxonomy" id="48799"/>
    <lineage>
        <taxon>Eukaryota</taxon>
        <taxon>Metazoa</taxon>
        <taxon>Ecdysozoa</taxon>
        <taxon>Nematoda</taxon>
        <taxon>Chromadorea</taxon>
        <taxon>Rhabditida</taxon>
        <taxon>Spirurina</taxon>
        <taxon>Spiruromorpha</taxon>
        <taxon>Filarioidea</taxon>
        <taxon>Setariidae</taxon>
        <taxon>Setaria</taxon>
    </lineage>
</organism>
<feature type="compositionally biased region" description="Basic and acidic residues" evidence="2">
    <location>
        <begin position="314"/>
        <end position="325"/>
    </location>
</feature>
<feature type="coiled-coil region" evidence="1">
    <location>
        <begin position="422"/>
        <end position="454"/>
    </location>
</feature>